<dbReference type="Proteomes" id="UP000499080">
    <property type="component" value="Unassembled WGS sequence"/>
</dbReference>
<dbReference type="AlphaFoldDB" id="A0A4Y2GXG6"/>
<proteinExistence type="predicted"/>
<organism evidence="1 2">
    <name type="scientific">Araneus ventricosus</name>
    <name type="common">Orbweaver spider</name>
    <name type="synonym">Epeira ventricosa</name>
    <dbReference type="NCBI Taxonomy" id="182803"/>
    <lineage>
        <taxon>Eukaryota</taxon>
        <taxon>Metazoa</taxon>
        <taxon>Ecdysozoa</taxon>
        <taxon>Arthropoda</taxon>
        <taxon>Chelicerata</taxon>
        <taxon>Arachnida</taxon>
        <taxon>Araneae</taxon>
        <taxon>Araneomorphae</taxon>
        <taxon>Entelegynae</taxon>
        <taxon>Araneoidea</taxon>
        <taxon>Araneidae</taxon>
        <taxon>Araneus</taxon>
    </lineage>
</organism>
<protein>
    <submittedName>
        <fullName evidence="1">Uncharacterized protein</fullName>
    </submittedName>
</protein>
<comment type="caution">
    <text evidence="1">The sequence shown here is derived from an EMBL/GenBank/DDBJ whole genome shotgun (WGS) entry which is preliminary data.</text>
</comment>
<evidence type="ECO:0000313" key="1">
    <source>
        <dbReference type="EMBL" id="GBM56814.1"/>
    </source>
</evidence>
<name>A0A4Y2GXG6_ARAVE</name>
<gene>
    <name evidence="1" type="ORF">AVEN_227328_1</name>
</gene>
<sequence>MSTRSNLRKLLKRQARLLVVCPECPSSDPIPLDYFRKNHVEEVHRLARNDCEFCFGAFRWTPGSLKSAATVRHQRACFERFRTEHTYVPPEEPEPVEPPPSEKEVVEEKESIHVCDICKTFDASALKLSMFGREPVEAWKRSGFYDPVFRNPSWWTDPDAIPLDDDSGLGSIRPTCLNVLKNFDGITPV</sequence>
<evidence type="ECO:0000313" key="2">
    <source>
        <dbReference type="Proteomes" id="UP000499080"/>
    </source>
</evidence>
<keyword evidence="2" id="KW-1185">Reference proteome</keyword>
<reference evidence="1 2" key="1">
    <citation type="journal article" date="2019" name="Sci. Rep.">
        <title>Orb-weaving spider Araneus ventricosus genome elucidates the spidroin gene catalogue.</title>
        <authorList>
            <person name="Kono N."/>
            <person name="Nakamura H."/>
            <person name="Ohtoshi R."/>
            <person name="Moran D.A.P."/>
            <person name="Shinohara A."/>
            <person name="Yoshida Y."/>
            <person name="Fujiwara M."/>
            <person name="Mori M."/>
            <person name="Tomita M."/>
            <person name="Arakawa K."/>
        </authorList>
    </citation>
    <scope>NUCLEOTIDE SEQUENCE [LARGE SCALE GENOMIC DNA]</scope>
</reference>
<accession>A0A4Y2GXG6</accession>
<dbReference type="EMBL" id="BGPR01001566">
    <property type="protein sequence ID" value="GBM56814.1"/>
    <property type="molecule type" value="Genomic_DNA"/>
</dbReference>